<comment type="caution">
    <text evidence="2">The sequence shown here is derived from an EMBL/GenBank/DDBJ whole genome shotgun (WGS) entry which is preliminary data.</text>
</comment>
<feature type="signal peptide" evidence="1">
    <location>
        <begin position="1"/>
        <end position="20"/>
    </location>
</feature>
<evidence type="ECO:0000256" key="1">
    <source>
        <dbReference type="SAM" id="SignalP"/>
    </source>
</evidence>
<organism evidence="2 3">
    <name type="scientific">Desulfomonile tiedjei</name>
    <dbReference type="NCBI Taxonomy" id="2358"/>
    <lineage>
        <taxon>Bacteria</taxon>
        <taxon>Pseudomonadati</taxon>
        <taxon>Thermodesulfobacteriota</taxon>
        <taxon>Desulfomonilia</taxon>
        <taxon>Desulfomonilales</taxon>
        <taxon>Desulfomonilaceae</taxon>
        <taxon>Desulfomonile</taxon>
    </lineage>
</organism>
<keyword evidence="1" id="KW-0732">Signal</keyword>
<protein>
    <submittedName>
        <fullName evidence="2">DUF1573 domain-containing protein</fullName>
    </submittedName>
</protein>
<dbReference type="Proteomes" id="UP000807825">
    <property type="component" value="Unassembled WGS sequence"/>
</dbReference>
<dbReference type="AlphaFoldDB" id="A0A9D6V1J8"/>
<accession>A0A9D6V1J8</accession>
<evidence type="ECO:0000313" key="2">
    <source>
        <dbReference type="EMBL" id="MBI5250370.1"/>
    </source>
</evidence>
<name>A0A9D6V1J8_9BACT</name>
<dbReference type="InterPro" id="IPR013783">
    <property type="entry name" value="Ig-like_fold"/>
</dbReference>
<dbReference type="Gene3D" id="2.60.40.10">
    <property type="entry name" value="Immunoglobulins"/>
    <property type="match status" value="1"/>
</dbReference>
<gene>
    <name evidence="2" type="ORF">HY912_12820</name>
</gene>
<reference evidence="2" key="1">
    <citation type="submission" date="2020-07" db="EMBL/GenBank/DDBJ databases">
        <title>Huge and variable diversity of episymbiotic CPR bacteria and DPANN archaea in groundwater ecosystems.</title>
        <authorList>
            <person name="He C.Y."/>
            <person name="Keren R."/>
            <person name="Whittaker M."/>
            <person name="Farag I.F."/>
            <person name="Doudna J."/>
            <person name="Cate J.H.D."/>
            <person name="Banfield J.F."/>
        </authorList>
    </citation>
    <scope>NUCLEOTIDE SEQUENCE</scope>
    <source>
        <strain evidence="2">NC_groundwater_1664_Pr3_B-0.1um_52_9</strain>
    </source>
</reference>
<feature type="chain" id="PRO_5038767580" evidence="1">
    <location>
        <begin position="21"/>
        <end position="236"/>
    </location>
</feature>
<sequence>MKTPLIIAVLVFFAAFPSFGAAGASGKISFDKENHDFGKVLYGKKVGHTFVVSNLGDGPLQITKVDVDCGCAKAIKGDPEIAPKGKSEIAVEFDTEGQRSGKKEKSVYVHSSDPTRPMVKLSLVSEVVRELEVDPPTFAKKLPSFQETLSIPLKITNASDRQRTITAIRATEKNVSASLESEKLALAPQTTVPFNVILRLKPQSQGHLYLGKILMETDHPQEKEIDIRFLVQILQP</sequence>
<dbReference type="EMBL" id="JACRDE010000338">
    <property type="protein sequence ID" value="MBI5250370.1"/>
    <property type="molecule type" value="Genomic_DNA"/>
</dbReference>
<dbReference type="InterPro" id="IPR011467">
    <property type="entry name" value="DUF1573"/>
</dbReference>
<dbReference type="PANTHER" id="PTHR37833:SF1">
    <property type="entry name" value="SIGNAL PEPTIDE PROTEIN"/>
    <property type="match status" value="1"/>
</dbReference>
<evidence type="ECO:0000313" key="3">
    <source>
        <dbReference type="Proteomes" id="UP000807825"/>
    </source>
</evidence>
<proteinExistence type="predicted"/>
<dbReference type="Pfam" id="PF07610">
    <property type="entry name" value="DUF1573"/>
    <property type="match status" value="1"/>
</dbReference>
<dbReference type="PANTHER" id="PTHR37833">
    <property type="entry name" value="LIPOPROTEIN-RELATED"/>
    <property type="match status" value="1"/>
</dbReference>